<dbReference type="EMBL" id="MN175502">
    <property type="protein sequence ID" value="QQZ45237.1"/>
    <property type="molecule type" value="Genomic_DNA"/>
</dbReference>
<proteinExistence type="predicted"/>
<name>A0A7U1HQ73_RAOOR</name>
<keyword evidence="1" id="KW-0614">Plasmid</keyword>
<dbReference type="AlphaFoldDB" id="A0A7U1HQ73"/>
<geneLocation type="plasmid" evidence="1">
    <name>pHNNC189-2</name>
</geneLocation>
<sequence>MFRSTSSLSGKGQFAADGEEIKGRKAFIYPFIFTTADAKSCPPRKMMSGDIEQE</sequence>
<evidence type="ECO:0000313" key="1">
    <source>
        <dbReference type="EMBL" id="QQZ45237.1"/>
    </source>
</evidence>
<protein>
    <submittedName>
        <fullName evidence="1">Uncharacterized protein</fullName>
    </submittedName>
</protein>
<reference evidence="1" key="1">
    <citation type="submission" date="2019-07" db="EMBL/GenBank/DDBJ databases">
        <authorList>
            <person name="Gao X."/>
            <person name="Wan M."/>
            <person name="Lv L."/>
            <person name="Liu J.-H."/>
        </authorList>
    </citation>
    <scope>NUCLEOTIDE SEQUENCE</scope>
    <source>
        <strain evidence="1">NC189</strain>
        <plasmid evidence="1">pHNNC189-2</plasmid>
    </source>
</reference>
<accession>A0A7U1HQ73</accession>
<organism evidence="1">
    <name type="scientific">Raoultella ornithinolytica</name>
    <name type="common">Klebsiella ornithinolytica</name>
    <dbReference type="NCBI Taxonomy" id="54291"/>
    <lineage>
        <taxon>Bacteria</taxon>
        <taxon>Pseudomonadati</taxon>
        <taxon>Pseudomonadota</taxon>
        <taxon>Gammaproteobacteria</taxon>
        <taxon>Enterobacterales</taxon>
        <taxon>Enterobacteriaceae</taxon>
        <taxon>Klebsiella/Raoultella group</taxon>
        <taxon>Raoultella</taxon>
    </lineage>
</organism>